<comment type="caution">
    <text evidence="3">The sequence shown here is derived from an EMBL/GenBank/DDBJ whole genome shotgun (WGS) entry which is preliminary data.</text>
</comment>
<protein>
    <submittedName>
        <fullName evidence="3">Alpha/beta hydrolase</fullName>
    </submittedName>
</protein>
<dbReference type="GO" id="GO:0016787">
    <property type="term" value="F:hydrolase activity"/>
    <property type="evidence" value="ECO:0007669"/>
    <property type="project" value="UniProtKB-KW"/>
</dbReference>
<feature type="signal peptide" evidence="2">
    <location>
        <begin position="1"/>
        <end position="20"/>
    </location>
</feature>
<dbReference type="RefSeq" id="WP_272140630.1">
    <property type="nucleotide sequence ID" value="NZ_JAQLOI010000003.1"/>
</dbReference>
<organism evidence="3 4">
    <name type="scientific">Vibrio algarum</name>
    <dbReference type="NCBI Taxonomy" id="3020714"/>
    <lineage>
        <taxon>Bacteria</taxon>
        <taxon>Pseudomonadati</taxon>
        <taxon>Pseudomonadota</taxon>
        <taxon>Gammaproteobacteria</taxon>
        <taxon>Vibrionales</taxon>
        <taxon>Vibrionaceae</taxon>
        <taxon>Vibrio</taxon>
    </lineage>
</organism>
<gene>
    <name evidence="3" type="ORF">PGX00_22085</name>
</gene>
<dbReference type="SUPFAM" id="SSF53474">
    <property type="entry name" value="alpha/beta-Hydrolases"/>
    <property type="match status" value="1"/>
</dbReference>
<evidence type="ECO:0000256" key="1">
    <source>
        <dbReference type="ARBA" id="ARBA00022801"/>
    </source>
</evidence>
<accession>A0ABT4YYU9</accession>
<name>A0ABT4YYU9_9VIBR</name>
<evidence type="ECO:0000256" key="2">
    <source>
        <dbReference type="SAM" id="SignalP"/>
    </source>
</evidence>
<keyword evidence="1 3" id="KW-0378">Hydrolase</keyword>
<sequence>MKKRLLTSIVATLLTSNVLANTENMTAHSAFKAELASMQENYYRSLRLDDWIAMGMTEKDISTTMARLKANKEGLLIDLNNPNTRGHWTYEFTKTAQNLEDQANTLNTPTAYGRASTVYLVASYPNLHQPNEIAALDKAVDLYLKAAKLNGESVEKVDLKRFDNRSIPGLLHLPTNTKTNLPAIIWTGGVDKTLIEHKTDFKSLLESGYAVLTIDMPGAGLDYRNHLKLGEETASHDAAFAFLQNHPQIDRNRIGVLGSSGSGVALIPFAVQQTDLRAVVARCALVDGPIGKQATLKFIPDMSAHSFIARIGGDAGDMRYFKNMATKFSIANKGMFNGQLRIDTPILVINTKKDPVAPIEDMKRTAELSTEGEMFISDEVGHCPDSLEAQNKIIAFIKSNV</sequence>
<keyword evidence="2" id="KW-0732">Signal</keyword>
<dbReference type="Gene3D" id="3.40.50.1820">
    <property type="entry name" value="alpha/beta hydrolase"/>
    <property type="match status" value="1"/>
</dbReference>
<dbReference type="InterPro" id="IPR010520">
    <property type="entry name" value="FrsA-like"/>
</dbReference>
<feature type="chain" id="PRO_5045760879" evidence="2">
    <location>
        <begin position="21"/>
        <end position="401"/>
    </location>
</feature>
<dbReference type="Pfam" id="PF06500">
    <property type="entry name" value="FrsA-like"/>
    <property type="match status" value="1"/>
</dbReference>
<proteinExistence type="predicted"/>
<dbReference type="PANTHER" id="PTHR22946:SF0">
    <property type="entry name" value="DIENELACTONE HYDROLASE DOMAIN-CONTAINING PROTEIN"/>
    <property type="match status" value="1"/>
</dbReference>
<evidence type="ECO:0000313" key="3">
    <source>
        <dbReference type="EMBL" id="MDB1126209.1"/>
    </source>
</evidence>
<keyword evidence="4" id="KW-1185">Reference proteome</keyword>
<dbReference type="InterPro" id="IPR029058">
    <property type="entry name" value="AB_hydrolase_fold"/>
</dbReference>
<dbReference type="Proteomes" id="UP001210678">
    <property type="component" value="Unassembled WGS sequence"/>
</dbReference>
<dbReference type="PANTHER" id="PTHR22946">
    <property type="entry name" value="DIENELACTONE HYDROLASE DOMAIN-CONTAINING PROTEIN-RELATED"/>
    <property type="match status" value="1"/>
</dbReference>
<reference evidence="3 4" key="1">
    <citation type="submission" date="2023-01" db="EMBL/GenBank/DDBJ databases">
        <title>Vibrio sp. KJ40-1 sp.nov, isolated from marine algae.</title>
        <authorList>
            <person name="Butt M."/>
            <person name="Kim J.M.J."/>
            <person name="Jeon C.O.C."/>
        </authorList>
    </citation>
    <scope>NUCLEOTIDE SEQUENCE [LARGE SCALE GENOMIC DNA]</scope>
    <source>
        <strain evidence="3 4">KJ40-1</strain>
    </source>
</reference>
<evidence type="ECO:0000313" key="4">
    <source>
        <dbReference type="Proteomes" id="UP001210678"/>
    </source>
</evidence>
<dbReference type="InterPro" id="IPR050261">
    <property type="entry name" value="FrsA_esterase"/>
</dbReference>
<dbReference type="EMBL" id="JAQLOI010000003">
    <property type="protein sequence ID" value="MDB1126209.1"/>
    <property type="molecule type" value="Genomic_DNA"/>
</dbReference>